<dbReference type="InterPro" id="IPR039556">
    <property type="entry name" value="ICL/PEPM"/>
</dbReference>
<proteinExistence type="inferred from homology"/>
<protein>
    <recommendedName>
        <fullName evidence="5">Carboxyvinyl-carboxyphosphonate phosphorylmutase</fullName>
    </recommendedName>
</protein>
<dbReference type="FunFam" id="3.20.20.60:FF:000009">
    <property type="entry name" value="2-methylisocitrate lyase"/>
    <property type="match status" value="1"/>
</dbReference>
<dbReference type="PANTHER" id="PTHR42905:SF2">
    <property type="entry name" value="PHOSPHOENOLPYRUVATE CARBOXYLASE FAMILY PROTEIN"/>
    <property type="match status" value="1"/>
</dbReference>
<evidence type="ECO:0000256" key="1">
    <source>
        <dbReference type="ARBA" id="ARBA00001050"/>
    </source>
</evidence>
<dbReference type="InterPro" id="IPR018523">
    <property type="entry name" value="Isocitrate_lyase_ph_CS"/>
</dbReference>
<dbReference type="AlphaFoldDB" id="A0A9W8YT78"/>
<dbReference type="Proteomes" id="UP001140453">
    <property type="component" value="Unassembled WGS sequence"/>
</dbReference>
<name>A0A9W8YT78_9PEZI</name>
<evidence type="ECO:0008006" key="5">
    <source>
        <dbReference type="Google" id="ProtNLM"/>
    </source>
</evidence>
<dbReference type="Pfam" id="PF13714">
    <property type="entry name" value="PEP_mutase"/>
    <property type="match status" value="1"/>
</dbReference>
<organism evidence="3 4">
    <name type="scientific">Gnomoniopsis smithogilvyi</name>
    <dbReference type="NCBI Taxonomy" id="1191159"/>
    <lineage>
        <taxon>Eukaryota</taxon>
        <taxon>Fungi</taxon>
        <taxon>Dikarya</taxon>
        <taxon>Ascomycota</taxon>
        <taxon>Pezizomycotina</taxon>
        <taxon>Sordariomycetes</taxon>
        <taxon>Sordariomycetidae</taxon>
        <taxon>Diaporthales</taxon>
        <taxon>Gnomoniaceae</taxon>
        <taxon>Gnomoniopsis</taxon>
    </lineage>
</organism>
<dbReference type="PROSITE" id="PS00161">
    <property type="entry name" value="ISOCITRATE_LYASE"/>
    <property type="match status" value="1"/>
</dbReference>
<dbReference type="GO" id="GO:0046421">
    <property type="term" value="F:methylisocitrate lyase activity"/>
    <property type="evidence" value="ECO:0007669"/>
    <property type="project" value="UniProtKB-EC"/>
</dbReference>
<gene>
    <name evidence="3" type="ORF">N0V93_005641</name>
</gene>
<evidence type="ECO:0000313" key="4">
    <source>
        <dbReference type="Proteomes" id="UP001140453"/>
    </source>
</evidence>
<comment type="similarity">
    <text evidence="2">Belongs to the isocitrate lyase/PEP mutase superfamily.</text>
</comment>
<sequence length="306" mass="32441">MVNKAAAKLRAQLADESKIIVCPGVQDGLSARVCLDEGFENLYMTGAGTAMSVLGLPDLGLTTVDDMVRNAGMIASLDRTVPVIADADTGYGGPLMVARTVERYIAAGVAGLHIEDQATTKRCGHLLGKELVDTPTYLSRIRAAAAARAASGGDDIVLIARTDALQSLGFDEAISRLRQAAEAGADMVFLEGMTSVEQMRESVKALAPTPCFLNMVQGGVTPLVSRDEAHKMGYRVVIWPCFAMTAAMNAWREAAKELKGTGMVKEVKDENGKVRGGVRECFEVCGLTKYAAFDQEMGGQAFANGV</sequence>
<keyword evidence="4" id="KW-1185">Reference proteome</keyword>
<evidence type="ECO:0000256" key="2">
    <source>
        <dbReference type="ARBA" id="ARBA00061405"/>
    </source>
</evidence>
<dbReference type="PANTHER" id="PTHR42905">
    <property type="entry name" value="PHOSPHOENOLPYRUVATE CARBOXYLASE"/>
    <property type="match status" value="1"/>
</dbReference>
<dbReference type="EMBL" id="JAPEVB010000003">
    <property type="protein sequence ID" value="KAJ4392021.1"/>
    <property type="molecule type" value="Genomic_DNA"/>
</dbReference>
<dbReference type="OrthoDB" id="1923844at2759"/>
<dbReference type="SUPFAM" id="SSF51621">
    <property type="entry name" value="Phosphoenolpyruvate/pyruvate domain"/>
    <property type="match status" value="1"/>
</dbReference>
<dbReference type="Gene3D" id="3.20.20.60">
    <property type="entry name" value="Phosphoenolpyruvate-binding domains"/>
    <property type="match status" value="1"/>
</dbReference>
<evidence type="ECO:0000313" key="3">
    <source>
        <dbReference type="EMBL" id="KAJ4392021.1"/>
    </source>
</evidence>
<comment type="caution">
    <text evidence="3">The sequence shown here is derived from an EMBL/GenBank/DDBJ whole genome shotgun (WGS) entry which is preliminary data.</text>
</comment>
<comment type="catalytic activity">
    <reaction evidence="1">
        <text>(2S,3R)-3-hydroxybutane-1,2,3-tricarboxylate = pyruvate + succinate</text>
        <dbReference type="Rhea" id="RHEA:16809"/>
        <dbReference type="ChEBI" id="CHEBI:15361"/>
        <dbReference type="ChEBI" id="CHEBI:30031"/>
        <dbReference type="ChEBI" id="CHEBI:57429"/>
        <dbReference type="EC" id="4.1.3.30"/>
    </reaction>
</comment>
<dbReference type="CDD" id="cd00377">
    <property type="entry name" value="ICL_PEPM"/>
    <property type="match status" value="1"/>
</dbReference>
<reference evidence="3" key="1">
    <citation type="submission" date="2022-10" db="EMBL/GenBank/DDBJ databases">
        <title>Tapping the CABI collections for fungal endophytes: first genome assemblies for Collariella, Neodidymelliopsis, Ascochyta clinopodiicola, Didymella pomorum, Didymosphaeria variabile, Neocosmospora piperis and Neocucurbitaria cava.</title>
        <authorList>
            <person name="Hill R."/>
        </authorList>
    </citation>
    <scope>NUCLEOTIDE SEQUENCE</scope>
    <source>
        <strain evidence="3">IMI 355082</strain>
    </source>
</reference>
<dbReference type="InterPro" id="IPR040442">
    <property type="entry name" value="Pyrv_kinase-like_dom_sf"/>
</dbReference>
<accession>A0A9W8YT78</accession>
<dbReference type="InterPro" id="IPR015813">
    <property type="entry name" value="Pyrv/PenolPyrv_kinase-like_dom"/>
</dbReference>